<evidence type="ECO:0000313" key="3">
    <source>
        <dbReference type="EMBL" id="CAJ1397939.1"/>
    </source>
</evidence>
<organism evidence="3 4">
    <name type="scientific">Effrenium voratum</name>
    <dbReference type="NCBI Taxonomy" id="2562239"/>
    <lineage>
        <taxon>Eukaryota</taxon>
        <taxon>Sar</taxon>
        <taxon>Alveolata</taxon>
        <taxon>Dinophyceae</taxon>
        <taxon>Suessiales</taxon>
        <taxon>Symbiodiniaceae</taxon>
        <taxon>Effrenium</taxon>
    </lineage>
</organism>
<name>A0AA36N9R2_9DINO</name>
<dbReference type="GO" id="GO:0001578">
    <property type="term" value="P:microtubule bundle formation"/>
    <property type="evidence" value="ECO:0007669"/>
    <property type="project" value="TreeGrafter"/>
</dbReference>
<dbReference type="InterPro" id="IPR008907">
    <property type="entry name" value="TPP/p25"/>
</dbReference>
<dbReference type="AlphaFoldDB" id="A0AA36N9R2"/>
<keyword evidence="4" id="KW-1185">Reference proteome</keyword>
<dbReference type="PANTHER" id="PTHR12932:SF9">
    <property type="entry name" value="TUBULIN POLYMERIZATION-PROMOTING PROTEIN HOMOLOG"/>
    <property type="match status" value="1"/>
</dbReference>
<evidence type="ECO:0000256" key="1">
    <source>
        <dbReference type="ARBA" id="ARBA00010994"/>
    </source>
</evidence>
<dbReference type="SUPFAM" id="SSF47473">
    <property type="entry name" value="EF-hand"/>
    <property type="match status" value="2"/>
</dbReference>
<evidence type="ECO:0000313" key="4">
    <source>
        <dbReference type="Proteomes" id="UP001178507"/>
    </source>
</evidence>
<feature type="region of interest" description="Disordered" evidence="2">
    <location>
        <begin position="1"/>
        <end position="88"/>
    </location>
</feature>
<sequence length="367" mass="40875">MASRRKEGSLGNHARGQSMPALRPCRTEFSFRERGATKPPRRHSSGAGPMGPTLTWPSYKENPSASSTRTPSPAPSRSRRSCSARSEEEVPGLEEAFVKLCGRRDSREPSMDSRQFDKLCREAGYMDGKFTTADADLLFTSVTGRGLRRLHAAHFEAALRLLADRKRLPLGRVFTKVKRLAAESENRLETLPPPIRGKSELGRPPRSLSEPGRGWFYPLDNGWVKRQGSSEDSAEAELLMDSFVSFCWGKPDMSNRDFLRLCRDCGLLSSRFSALDADLLYAKVLPKGQRRLTFQDFEASLDEMAERKKVPTSSVRRSIAFAHGPFVQATEADQIRLHDDISCYTGTHVHGGPESGALGVGTVQRMW</sequence>
<dbReference type="EMBL" id="CAUJNA010003283">
    <property type="protein sequence ID" value="CAJ1397939.1"/>
    <property type="molecule type" value="Genomic_DNA"/>
</dbReference>
<feature type="compositionally biased region" description="Basic and acidic residues" evidence="2">
    <location>
        <begin position="25"/>
        <end position="36"/>
    </location>
</feature>
<comment type="similarity">
    <text evidence="1">Belongs to the TPPP family.</text>
</comment>
<dbReference type="GO" id="GO:0032273">
    <property type="term" value="P:positive regulation of protein polymerization"/>
    <property type="evidence" value="ECO:0007669"/>
    <property type="project" value="TreeGrafter"/>
</dbReference>
<dbReference type="GO" id="GO:0005874">
    <property type="term" value="C:microtubule"/>
    <property type="evidence" value="ECO:0007669"/>
    <property type="project" value="TreeGrafter"/>
</dbReference>
<dbReference type="Proteomes" id="UP001178507">
    <property type="component" value="Unassembled WGS sequence"/>
</dbReference>
<proteinExistence type="inferred from homology"/>
<dbReference type="PANTHER" id="PTHR12932">
    <property type="entry name" value="P25 ALPHA-RELATED"/>
    <property type="match status" value="1"/>
</dbReference>
<dbReference type="Gene3D" id="1.10.238.10">
    <property type="entry name" value="EF-hand"/>
    <property type="match status" value="2"/>
</dbReference>
<reference evidence="3" key="1">
    <citation type="submission" date="2023-08" db="EMBL/GenBank/DDBJ databases">
        <authorList>
            <person name="Chen Y."/>
            <person name="Shah S."/>
            <person name="Dougan E. K."/>
            <person name="Thang M."/>
            <person name="Chan C."/>
        </authorList>
    </citation>
    <scope>NUCLEOTIDE SEQUENCE</scope>
</reference>
<comment type="caution">
    <text evidence="3">The sequence shown here is derived from an EMBL/GenBank/DDBJ whole genome shotgun (WGS) entry which is preliminary data.</text>
</comment>
<feature type="region of interest" description="Disordered" evidence="2">
    <location>
        <begin position="188"/>
        <end position="208"/>
    </location>
</feature>
<evidence type="ECO:0000256" key="2">
    <source>
        <dbReference type="SAM" id="MobiDB-lite"/>
    </source>
</evidence>
<gene>
    <name evidence="3" type="ORF">EVOR1521_LOCUS21852</name>
</gene>
<dbReference type="InterPro" id="IPR011992">
    <property type="entry name" value="EF-hand-dom_pair"/>
</dbReference>
<accession>A0AA36N9R2</accession>
<protein>
    <submittedName>
        <fullName evidence="3">Uncharacterized protein</fullName>
    </submittedName>
</protein>
<dbReference type="GO" id="GO:0015631">
    <property type="term" value="F:tubulin binding"/>
    <property type="evidence" value="ECO:0007669"/>
    <property type="project" value="InterPro"/>
</dbReference>
<dbReference type="Pfam" id="PF05517">
    <property type="entry name" value="p25-alpha"/>
    <property type="match status" value="2"/>
</dbReference>
<dbReference type="GO" id="GO:0046785">
    <property type="term" value="P:microtubule polymerization"/>
    <property type="evidence" value="ECO:0007669"/>
    <property type="project" value="InterPro"/>
</dbReference>